<keyword evidence="1" id="KW-0472">Membrane</keyword>
<dbReference type="Proteomes" id="UP001595898">
    <property type="component" value="Unassembled WGS sequence"/>
</dbReference>
<dbReference type="EMBL" id="JBHSFA010000005">
    <property type="protein sequence ID" value="MFC4542115.1"/>
    <property type="molecule type" value="Genomic_DNA"/>
</dbReference>
<name>A0ABD5PNE0_9EURY</name>
<accession>A0ABD5PNE0</accession>
<evidence type="ECO:0000256" key="1">
    <source>
        <dbReference type="SAM" id="Phobius"/>
    </source>
</evidence>
<dbReference type="RefSeq" id="WP_250141520.1">
    <property type="nucleotide sequence ID" value="NZ_JALIQP010000004.1"/>
</dbReference>
<evidence type="ECO:0000313" key="3">
    <source>
        <dbReference type="EMBL" id="MFC4542115.1"/>
    </source>
</evidence>
<gene>
    <name evidence="3" type="ORF">ACFO5R_09260</name>
</gene>
<sequence>MDDPGTYSIAGRLAMAGFVMIAPTLLFLGLVRGLERLRDDAFLAEWARKQGRNPDDIANDDVLAALARGAGIEADESNAGRCPACGSSNRSDVTYCGECLARLS</sequence>
<comment type="caution">
    <text evidence="3">The sequence shown here is derived from an EMBL/GenBank/DDBJ whole genome shotgun (WGS) entry which is preliminary data.</text>
</comment>
<protein>
    <submittedName>
        <fullName evidence="3">Zinc ribbon domain-containing protein</fullName>
    </submittedName>
</protein>
<dbReference type="AlphaFoldDB" id="A0ABD5PNE0"/>
<feature type="domain" description="DUF7577" evidence="2">
    <location>
        <begin position="81"/>
        <end position="103"/>
    </location>
</feature>
<feature type="transmembrane region" description="Helical" evidence="1">
    <location>
        <begin position="12"/>
        <end position="31"/>
    </location>
</feature>
<keyword evidence="4" id="KW-1185">Reference proteome</keyword>
<keyword evidence="1" id="KW-1133">Transmembrane helix</keyword>
<dbReference type="Pfam" id="PF24463">
    <property type="entry name" value="DUF7577"/>
    <property type="match status" value="1"/>
</dbReference>
<keyword evidence="1" id="KW-0812">Transmembrane</keyword>
<reference evidence="3 4" key="1">
    <citation type="journal article" date="2019" name="Int. J. Syst. Evol. Microbiol.">
        <title>The Global Catalogue of Microorganisms (GCM) 10K type strain sequencing project: providing services to taxonomists for standard genome sequencing and annotation.</title>
        <authorList>
            <consortium name="The Broad Institute Genomics Platform"/>
            <consortium name="The Broad Institute Genome Sequencing Center for Infectious Disease"/>
            <person name="Wu L."/>
            <person name="Ma J."/>
        </authorList>
    </citation>
    <scope>NUCLEOTIDE SEQUENCE [LARGE SCALE GENOMIC DNA]</scope>
    <source>
        <strain evidence="3 4">WLHS5</strain>
    </source>
</reference>
<dbReference type="InterPro" id="IPR055999">
    <property type="entry name" value="DUF7577"/>
</dbReference>
<evidence type="ECO:0000259" key="2">
    <source>
        <dbReference type="Pfam" id="PF24463"/>
    </source>
</evidence>
<organism evidence="3 4">
    <name type="scientific">Halosolutus amylolyticus</name>
    <dbReference type="NCBI Taxonomy" id="2932267"/>
    <lineage>
        <taxon>Archaea</taxon>
        <taxon>Methanobacteriati</taxon>
        <taxon>Methanobacteriota</taxon>
        <taxon>Stenosarchaea group</taxon>
        <taxon>Halobacteria</taxon>
        <taxon>Halobacteriales</taxon>
        <taxon>Natrialbaceae</taxon>
        <taxon>Halosolutus</taxon>
    </lineage>
</organism>
<evidence type="ECO:0000313" key="4">
    <source>
        <dbReference type="Proteomes" id="UP001595898"/>
    </source>
</evidence>
<proteinExistence type="predicted"/>